<dbReference type="Proteomes" id="UP000276133">
    <property type="component" value="Unassembled WGS sequence"/>
</dbReference>
<sequence length="197" mass="22399">MILKIHFMSSHQKRGFRFETLTLRLICLKKNENFSLKINLIICFKKWPSVLSLAVHLAVRLCFVRPTSLSKFLAAGLAAKVAVRFRAGRTFGRPSLFWPANSAVQIFGRRPGRLILAAFGPARLGRRPTLISIYAKIAKLKSDKITCFLKDTPKSIISQSPGFKILITEEELQPKTTLVFTRTSLRVFRENMDSKVY</sequence>
<keyword evidence="2" id="KW-1185">Reference proteome</keyword>
<gene>
    <name evidence="1" type="ORF">BpHYR1_041847</name>
</gene>
<evidence type="ECO:0000313" key="1">
    <source>
        <dbReference type="EMBL" id="RNA08550.1"/>
    </source>
</evidence>
<reference evidence="1 2" key="1">
    <citation type="journal article" date="2018" name="Sci. Rep.">
        <title>Genomic signatures of local adaptation to the degree of environmental predictability in rotifers.</title>
        <authorList>
            <person name="Franch-Gras L."/>
            <person name="Hahn C."/>
            <person name="Garcia-Roger E.M."/>
            <person name="Carmona M.J."/>
            <person name="Serra M."/>
            <person name="Gomez A."/>
        </authorList>
    </citation>
    <scope>NUCLEOTIDE SEQUENCE [LARGE SCALE GENOMIC DNA]</scope>
    <source>
        <strain evidence="1">HYR1</strain>
    </source>
</reference>
<protein>
    <submittedName>
        <fullName evidence="1">Uncharacterized protein</fullName>
    </submittedName>
</protein>
<accession>A0A3M7QAW6</accession>
<dbReference type="EMBL" id="REGN01006701">
    <property type="protein sequence ID" value="RNA08550.1"/>
    <property type="molecule type" value="Genomic_DNA"/>
</dbReference>
<evidence type="ECO:0000313" key="2">
    <source>
        <dbReference type="Proteomes" id="UP000276133"/>
    </source>
</evidence>
<name>A0A3M7QAW6_BRAPC</name>
<organism evidence="1 2">
    <name type="scientific">Brachionus plicatilis</name>
    <name type="common">Marine rotifer</name>
    <name type="synonym">Brachionus muelleri</name>
    <dbReference type="NCBI Taxonomy" id="10195"/>
    <lineage>
        <taxon>Eukaryota</taxon>
        <taxon>Metazoa</taxon>
        <taxon>Spiralia</taxon>
        <taxon>Gnathifera</taxon>
        <taxon>Rotifera</taxon>
        <taxon>Eurotatoria</taxon>
        <taxon>Monogononta</taxon>
        <taxon>Pseudotrocha</taxon>
        <taxon>Ploima</taxon>
        <taxon>Brachionidae</taxon>
        <taxon>Brachionus</taxon>
    </lineage>
</organism>
<comment type="caution">
    <text evidence="1">The sequence shown here is derived from an EMBL/GenBank/DDBJ whole genome shotgun (WGS) entry which is preliminary data.</text>
</comment>
<dbReference type="AlphaFoldDB" id="A0A3M7QAW6"/>
<proteinExistence type="predicted"/>